<dbReference type="InterPro" id="IPR052543">
    <property type="entry name" value="HTH_Metal-responsive_Reg"/>
</dbReference>
<dbReference type="Pfam" id="PF12840">
    <property type="entry name" value="HTH_20"/>
    <property type="match status" value="1"/>
</dbReference>
<dbReference type="PANTHER" id="PTHR39168:SF1">
    <property type="entry name" value="TRANSCRIPTIONAL REGULATORY PROTEIN"/>
    <property type="match status" value="1"/>
</dbReference>
<dbReference type="CDD" id="cd00090">
    <property type="entry name" value="HTH_ARSR"/>
    <property type="match status" value="1"/>
</dbReference>
<dbReference type="GO" id="GO:0003700">
    <property type="term" value="F:DNA-binding transcription factor activity"/>
    <property type="evidence" value="ECO:0007669"/>
    <property type="project" value="InterPro"/>
</dbReference>
<dbReference type="InterPro" id="IPR036390">
    <property type="entry name" value="WH_DNA-bd_sf"/>
</dbReference>
<dbReference type="SMART" id="SM00418">
    <property type="entry name" value="HTH_ARSR"/>
    <property type="match status" value="1"/>
</dbReference>
<dbReference type="InterPro" id="IPR001845">
    <property type="entry name" value="HTH_ArsR_DNA-bd_dom"/>
</dbReference>
<gene>
    <name evidence="2" type="ORF">ED312_08260</name>
</gene>
<comment type="caution">
    <text evidence="2">The sequence shown here is derived from an EMBL/GenBank/DDBJ whole genome shotgun (WGS) entry which is preliminary data.</text>
</comment>
<proteinExistence type="predicted"/>
<accession>A0A3N0ELI7</accession>
<dbReference type="PANTHER" id="PTHR39168">
    <property type="entry name" value="TRANSCRIPTIONAL REGULATOR-RELATED"/>
    <property type="match status" value="1"/>
</dbReference>
<sequence>MTFEEHYKKITSLLGEPVRAIMLWHLLDGRAYTAGELALCADTTPQSASNHLLKLLSAGLLAVEKQGRHRYYRLATPEVAYVIESIANLVPPEKQKDRKKRPVLSGHTYARTCYDHLAGKAGVLLTEAMISNGILVADNGTFKVSDIGKTWFSGLDIDVDNLRLMKRSFARPCLDWSERKHHLAGALGAAFLNRMISLQWIRKKQHSREVIITSAGRQKLYELLKVNL</sequence>
<name>A0A3N0ELI7_SINP1</name>
<dbReference type="RefSeq" id="WP_123215523.1">
    <property type="nucleotide sequence ID" value="NZ_RJTM01000057.1"/>
</dbReference>
<evidence type="ECO:0000313" key="2">
    <source>
        <dbReference type="EMBL" id="RNL88763.1"/>
    </source>
</evidence>
<dbReference type="EMBL" id="RJTM01000057">
    <property type="protein sequence ID" value="RNL88763.1"/>
    <property type="molecule type" value="Genomic_DNA"/>
</dbReference>
<dbReference type="GO" id="GO:0010288">
    <property type="term" value="P:response to lead ion"/>
    <property type="evidence" value="ECO:0007669"/>
    <property type="project" value="TreeGrafter"/>
</dbReference>
<protein>
    <submittedName>
        <fullName evidence="2">Transcriptional regulator</fullName>
    </submittedName>
</protein>
<dbReference type="OrthoDB" id="9797716at2"/>
<keyword evidence="3" id="KW-1185">Reference proteome</keyword>
<dbReference type="GO" id="GO:0097063">
    <property type="term" value="F:cadmium ion sensor activity"/>
    <property type="evidence" value="ECO:0007669"/>
    <property type="project" value="TreeGrafter"/>
</dbReference>
<dbReference type="PROSITE" id="PS50987">
    <property type="entry name" value="HTH_ARSR_2"/>
    <property type="match status" value="1"/>
</dbReference>
<feature type="domain" description="HTH arsR-type" evidence="1">
    <location>
        <begin position="1"/>
        <end position="94"/>
    </location>
</feature>
<organism evidence="2 3">
    <name type="scientific">Sinomicrobium pectinilyticum</name>
    <dbReference type="NCBI Taxonomy" id="1084421"/>
    <lineage>
        <taxon>Bacteria</taxon>
        <taxon>Pseudomonadati</taxon>
        <taxon>Bacteroidota</taxon>
        <taxon>Flavobacteriia</taxon>
        <taxon>Flavobacteriales</taxon>
        <taxon>Flavobacteriaceae</taxon>
        <taxon>Sinomicrobium</taxon>
    </lineage>
</organism>
<dbReference type="Gene3D" id="1.10.10.10">
    <property type="entry name" value="Winged helix-like DNA-binding domain superfamily/Winged helix DNA-binding domain"/>
    <property type="match status" value="1"/>
</dbReference>
<dbReference type="GO" id="GO:0046686">
    <property type="term" value="P:response to cadmium ion"/>
    <property type="evidence" value="ECO:0007669"/>
    <property type="project" value="TreeGrafter"/>
</dbReference>
<dbReference type="PRINTS" id="PR00778">
    <property type="entry name" value="HTHARSR"/>
</dbReference>
<dbReference type="GO" id="GO:0032791">
    <property type="term" value="F:lead ion binding"/>
    <property type="evidence" value="ECO:0007669"/>
    <property type="project" value="TreeGrafter"/>
</dbReference>
<evidence type="ECO:0000259" key="1">
    <source>
        <dbReference type="PROSITE" id="PS50987"/>
    </source>
</evidence>
<reference evidence="2 3" key="1">
    <citation type="submission" date="2018-10" db="EMBL/GenBank/DDBJ databases">
        <title>Sinomicrobium pectinilyticum sp. nov., a pectinase-producing bacterium isolated from alkaline and saline soil, and emended description of the genus Sinomicrobium.</title>
        <authorList>
            <person name="Cheng B."/>
            <person name="Li C."/>
            <person name="Lai Q."/>
            <person name="Du M."/>
            <person name="Shao Z."/>
            <person name="Xu P."/>
            <person name="Yang C."/>
        </authorList>
    </citation>
    <scope>NUCLEOTIDE SEQUENCE [LARGE SCALE GENOMIC DNA]</scope>
    <source>
        <strain evidence="2 3">5DNS001</strain>
    </source>
</reference>
<dbReference type="Proteomes" id="UP000267469">
    <property type="component" value="Unassembled WGS sequence"/>
</dbReference>
<evidence type="ECO:0000313" key="3">
    <source>
        <dbReference type="Proteomes" id="UP000267469"/>
    </source>
</evidence>
<dbReference type="SUPFAM" id="SSF46785">
    <property type="entry name" value="Winged helix' DNA-binding domain"/>
    <property type="match status" value="1"/>
</dbReference>
<dbReference type="AlphaFoldDB" id="A0A3N0ELI7"/>
<dbReference type="InterPro" id="IPR011991">
    <property type="entry name" value="ArsR-like_HTH"/>
</dbReference>
<dbReference type="InterPro" id="IPR036388">
    <property type="entry name" value="WH-like_DNA-bd_sf"/>
</dbReference>
<dbReference type="GO" id="GO:0003677">
    <property type="term" value="F:DNA binding"/>
    <property type="evidence" value="ECO:0007669"/>
    <property type="project" value="TreeGrafter"/>
</dbReference>